<comment type="similarity">
    <text evidence="12">Belongs to the cytochrome b561 family.</text>
</comment>
<feature type="transmembrane region" description="Helical" evidence="14">
    <location>
        <begin position="160"/>
        <end position="179"/>
    </location>
</feature>
<feature type="transmembrane region" description="Helical" evidence="14">
    <location>
        <begin position="21"/>
        <end position="44"/>
    </location>
</feature>
<name>A0A0M3ANX2_9SPHN</name>
<evidence type="ECO:0000256" key="13">
    <source>
        <dbReference type="SAM" id="MobiDB-lite"/>
    </source>
</evidence>
<keyword evidence="7" id="KW-0479">Metal-binding</keyword>
<keyword evidence="3" id="KW-0813">Transport</keyword>
<reference evidence="16 17" key="1">
    <citation type="submission" date="2015-04" db="EMBL/GenBank/DDBJ databases">
        <title>Genome sequence of aromatic hydrocarbons-degrading Sphingobium chungbukense DJ77.</title>
        <authorList>
            <person name="Kim Y.-C."/>
            <person name="Chae J.-C."/>
        </authorList>
    </citation>
    <scope>NUCLEOTIDE SEQUENCE [LARGE SCALE GENOMIC DNA]</scope>
    <source>
        <strain evidence="16 17">DJ77</strain>
    </source>
</reference>
<keyword evidence="6 14" id="KW-0812">Transmembrane</keyword>
<gene>
    <name evidence="16" type="ORF">YP76_18840</name>
</gene>
<evidence type="ECO:0000256" key="3">
    <source>
        <dbReference type="ARBA" id="ARBA00022448"/>
    </source>
</evidence>
<comment type="caution">
    <text evidence="16">The sequence shown here is derived from an EMBL/GenBank/DDBJ whole genome shotgun (WGS) entry which is preliminary data.</text>
</comment>
<sequence length="219" mass="24620">MIGALRRWAERHTEQSRYSPVGIAFHWIMAFLVLAQLLIGWYASLLPSGGDKLLTYQAHSAVGLPILLLAIGRLFWRMIIPGPVNDADRGGWQTQAAYLTHYLFYICFFGLPLSGWVMWSALGEPAPLRLAGVIPWPTLPLHSLSTEAQYRLLAAAEETHHILILLLVALIPLHVGAALKHHFWDRHDVLRGMLPEVPDWEDPRGGSKHRPREAGLPQQ</sequence>
<dbReference type="Pfam" id="PF01292">
    <property type="entry name" value="Ni_hydr_CYTB"/>
    <property type="match status" value="1"/>
</dbReference>
<evidence type="ECO:0000256" key="10">
    <source>
        <dbReference type="ARBA" id="ARBA00023004"/>
    </source>
</evidence>
<dbReference type="InterPro" id="IPR016174">
    <property type="entry name" value="Di-haem_cyt_TM"/>
</dbReference>
<dbReference type="EMBL" id="LBIC01000009">
    <property type="protein sequence ID" value="KKW90631.1"/>
    <property type="molecule type" value="Genomic_DNA"/>
</dbReference>
<dbReference type="Proteomes" id="UP000033874">
    <property type="component" value="Unassembled WGS sequence"/>
</dbReference>
<keyword evidence="11 14" id="KW-0472">Membrane</keyword>
<keyword evidence="5" id="KW-0349">Heme</keyword>
<evidence type="ECO:0000256" key="8">
    <source>
        <dbReference type="ARBA" id="ARBA00022982"/>
    </source>
</evidence>
<dbReference type="STRING" id="56193.YP76_18840"/>
<evidence type="ECO:0000259" key="15">
    <source>
        <dbReference type="Pfam" id="PF01292"/>
    </source>
</evidence>
<dbReference type="PANTHER" id="PTHR30529:SF1">
    <property type="entry name" value="CYTOCHROME B561 HOMOLOG 2"/>
    <property type="match status" value="1"/>
</dbReference>
<keyword evidence="9 14" id="KW-1133">Transmembrane helix</keyword>
<evidence type="ECO:0000256" key="2">
    <source>
        <dbReference type="ARBA" id="ARBA00004651"/>
    </source>
</evidence>
<protein>
    <submittedName>
        <fullName evidence="16">Cytochrome B561</fullName>
    </submittedName>
</protein>
<dbReference type="GO" id="GO:0005886">
    <property type="term" value="C:plasma membrane"/>
    <property type="evidence" value="ECO:0007669"/>
    <property type="project" value="UniProtKB-SubCell"/>
</dbReference>
<keyword evidence="8" id="KW-0249">Electron transport</keyword>
<evidence type="ECO:0000256" key="6">
    <source>
        <dbReference type="ARBA" id="ARBA00022692"/>
    </source>
</evidence>
<dbReference type="PANTHER" id="PTHR30529">
    <property type="entry name" value="CYTOCHROME B561"/>
    <property type="match status" value="1"/>
</dbReference>
<evidence type="ECO:0000313" key="16">
    <source>
        <dbReference type="EMBL" id="KKW90631.1"/>
    </source>
</evidence>
<keyword evidence="17" id="KW-1185">Reference proteome</keyword>
<dbReference type="InterPro" id="IPR011577">
    <property type="entry name" value="Cyt_b561_bac/Ni-Hgenase"/>
</dbReference>
<keyword evidence="4" id="KW-1003">Cell membrane</keyword>
<feature type="domain" description="Cytochrome b561 bacterial/Ni-hydrogenase" evidence="15">
    <location>
        <begin position="17"/>
        <end position="195"/>
    </location>
</feature>
<feature type="region of interest" description="Disordered" evidence="13">
    <location>
        <begin position="200"/>
        <end position="219"/>
    </location>
</feature>
<dbReference type="GO" id="GO:0022904">
    <property type="term" value="P:respiratory electron transport chain"/>
    <property type="evidence" value="ECO:0007669"/>
    <property type="project" value="InterPro"/>
</dbReference>
<dbReference type="GO" id="GO:0020037">
    <property type="term" value="F:heme binding"/>
    <property type="evidence" value="ECO:0007669"/>
    <property type="project" value="TreeGrafter"/>
</dbReference>
<dbReference type="InterPro" id="IPR052168">
    <property type="entry name" value="Cytochrome_b561_oxidase"/>
</dbReference>
<evidence type="ECO:0000256" key="12">
    <source>
        <dbReference type="ARBA" id="ARBA00037975"/>
    </source>
</evidence>
<evidence type="ECO:0000313" key="17">
    <source>
        <dbReference type="Proteomes" id="UP000033874"/>
    </source>
</evidence>
<keyword evidence="10" id="KW-0408">Iron</keyword>
<accession>A0A0M3ANX2</accession>
<dbReference type="GO" id="GO:0046872">
    <property type="term" value="F:metal ion binding"/>
    <property type="evidence" value="ECO:0007669"/>
    <property type="project" value="UniProtKB-KW"/>
</dbReference>
<evidence type="ECO:0000256" key="11">
    <source>
        <dbReference type="ARBA" id="ARBA00023136"/>
    </source>
</evidence>
<comment type="cofactor">
    <cofactor evidence="1">
        <name>heme b</name>
        <dbReference type="ChEBI" id="CHEBI:60344"/>
    </cofactor>
</comment>
<evidence type="ECO:0000256" key="4">
    <source>
        <dbReference type="ARBA" id="ARBA00022475"/>
    </source>
</evidence>
<dbReference type="GO" id="GO:0009055">
    <property type="term" value="F:electron transfer activity"/>
    <property type="evidence" value="ECO:0007669"/>
    <property type="project" value="InterPro"/>
</dbReference>
<dbReference type="SUPFAM" id="SSF81342">
    <property type="entry name" value="Transmembrane di-heme cytochromes"/>
    <property type="match status" value="1"/>
</dbReference>
<comment type="subcellular location">
    <subcellularLocation>
        <location evidence="2">Cell membrane</location>
        <topology evidence="2">Multi-pass membrane protein</topology>
    </subcellularLocation>
</comment>
<evidence type="ECO:0000256" key="1">
    <source>
        <dbReference type="ARBA" id="ARBA00001970"/>
    </source>
</evidence>
<feature type="transmembrane region" description="Helical" evidence="14">
    <location>
        <begin position="56"/>
        <end position="76"/>
    </location>
</feature>
<evidence type="ECO:0000256" key="5">
    <source>
        <dbReference type="ARBA" id="ARBA00022617"/>
    </source>
</evidence>
<organism evidence="16 17">
    <name type="scientific">Sphingobium chungbukense</name>
    <dbReference type="NCBI Taxonomy" id="56193"/>
    <lineage>
        <taxon>Bacteria</taxon>
        <taxon>Pseudomonadati</taxon>
        <taxon>Pseudomonadota</taxon>
        <taxon>Alphaproteobacteria</taxon>
        <taxon>Sphingomonadales</taxon>
        <taxon>Sphingomonadaceae</taxon>
        <taxon>Sphingobium</taxon>
    </lineage>
</organism>
<dbReference type="AlphaFoldDB" id="A0A0M3ANX2"/>
<evidence type="ECO:0000256" key="9">
    <source>
        <dbReference type="ARBA" id="ARBA00022989"/>
    </source>
</evidence>
<feature type="transmembrane region" description="Helical" evidence="14">
    <location>
        <begin position="96"/>
        <end position="119"/>
    </location>
</feature>
<evidence type="ECO:0000256" key="7">
    <source>
        <dbReference type="ARBA" id="ARBA00022723"/>
    </source>
</evidence>
<proteinExistence type="inferred from homology"/>
<evidence type="ECO:0000256" key="14">
    <source>
        <dbReference type="SAM" id="Phobius"/>
    </source>
</evidence>
<dbReference type="RefSeq" id="WP_046765131.1">
    <property type="nucleotide sequence ID" value="NZ_LBIC01000009.1"/>
</dbReference>